<organism evidence="2 3">
    <name type="scientific">Abeliophyllum distichum</name>
    <dbReference type="NCBI Taxonomy" id="126358"/>
    <lineage>
        <taxon>Eukaryota</taxon>
        <taxon>Viridiplantae</taxon>
        <taxon>Streptophyta</taxon>
        <taxon>Embryophyta</taxon>
        <taxon>Tracheophyta</taxon>
        <taxon>Spermatophyta</taxon>
        <taxon>Magnoliopsida</taxon>
        <taxon>eudicotyledons</taxon>
        <taxon>Gunneridae</taxon>
        <taxon>Pentapetalae</taxon>
        <taxon>asterids</taxon>
        <taxon>lamiids</taxon>
        <taxon>Lamiales</taxon>
        <taxon>Oleaceae</taxon>
        <taxon>Forsythieae</taxon>
        <taxon>Abeliophyllum</taxon>
    </lineage>
</organism>
<name>A0ABD1TJA3_9LAMI</name>
<keyword evidence="1" id="KW-0472">Membrane</keyword>
<accession>A0ABD1TJA3</accession>
<keyword evidence="1" id="KW-1133">Transmembrane helix</keyword>
<gene>
    <name evidence="2" type="ORF">Adt_18396</name>
</gene>
<keyword evidence="3" id="KW-1185">Reference proteome</keyword>
<comment type="caution">
    <text evidence="2">The sequence shown here is derived from an EMBL/GenBank/DDBJ whole genome shotgun (WGS) entry which is preliminary data.</text>
</comment>
<dbReference type="AlphaFoldDB" id="A0ABD1TJA3"/>
<sequence>MEDVAQFIYDKDDAWPHSTRDFEHSKLIDSLLILNLYVSYNIDPNRHHTIDPSRHHTTFNDAKAWFLIHLAHERKFYLGSHIYTLIRNLGCMANKRHTAIFLGLIAGICAAAGVHIAFDEVYVKPKAPINQNALTNARRHIVRPRGPALAMGDQHVEGQLPYHPHHSQLGHLEIFLPFASCGQDRQSRQDSFSQLELR</sequence>
<proteinExistence type="predicted"/>
<protein>
    <submittedName>
        <fullName evidence="2">Uncharacterized protein</fullName>
    </submittedName>
</protein>
<evidence type="ECO:0000313" key="2">
    <source>
        <dbReference type="EMBL" id="KAL2512796.1"/>
    </source>
</evidence>
<dbReference type="EMBL" id="JBFOLK010000005">
    <property type="protein sequence ID" value="KAL2512796.1"/>
    <property type="molecule type" value="Genomic_DNA"/>
</dbReference>
<evidence type="ECO:0000256" key="1">
    <source>
        <dbReference type="SAM" id="Phobius"/>
    </source>
</evidence>
<keyword evidence="1" id="KW-0812">Transmembrane</keyword>
<evidence type="ECO:0000313" key="3">
    <source>
        <dbReference type="Proteomes" id="UP001604336"/>
    </source>
</evidence>
<reference evidence="3" key="1">
    <citation type="submission" date="2024-07" db="EMBL/GenBank/DDBJ databases">
        <title>Two chromosome-level genome assemblies of Korean endemic species Abeliophyllum distichum and Forsythia ovata (Oleaceae).</title>
        <authorList>
            <person name="Jang H."/>
        </authorList>
    </citation>
    <scope>NUCLEOTIDE SEQUENCE [LARGE SCALE GENOMIC DNA]</scope>
</reference>
<feature type="transmembrane region" description="Helical" evidence="1">
    <location>
        <begin position="99"/>
        <end position="118"/>
    </location>
</feature>
<dbReference type="Proteomes" id="UP001604336">
    <property type="component" value="Unassembled WGS sequence"/>
</dbReference>